<dbReference type="PROSITE" id="PS00741">
    <property type="entry name" value="DH_1"/>
    <property type="match status" value="1"/>
</dbReference>
<dbReference type="PROSITE" id="PS50081">
    <property type="entry name" value="ZF_DAG_PE_2"/>
    <property type="match status" value="1"/>
</dbReference>
<dbReference type="PROSITE" id="PS50010">
    <property type="entry name" value="DH_2"/>
    <property type="match status" value="1"/>
</dbReference>
<dbReference type="CDD" id="cd20810">
    <property type="entry name" value="C1_VAV"/>
    <property type="match status" value="1"/>
</dbReference>
<evidence type="ECO:0000259" key="9">
    <source>
        <dbReference type="PROSITE" id="PS50081"/>
    </source>
</evidence>
<dbReference type="SMART" id="SM00033">
    <property type="entry name" value="CH"/>
    <property type="match status" value="1"/>
</dbReference>
<evidence type="ECO:0000259" key="7">
    <source>
        <dbReference type="PROSITE" id="PS50010"/>
    </source>
</evidence>
<dbReference type="SMART" id="SM00109">
    <property type="entry name" value="C1"/>
    <property type="match status" value="1"/>
</dbReference>
<dbReference type="InterPro" id="IPR000219">
    <property type="entry name" value="DH_dom"/>
</dbReference>
<dbReference type="InterPro" id="IPR011993">
    <property type="entry name" value="PH-like_dom_sf"/>
</dbReference>
<evidence type="ECO:0000313" key="10">
    <source>
        <dbReference type="EMBL" id="KAA0187659.1"/>
    </source>
</evidence>
<dbReference type="InterPro" id="IPR001715">
    <property type="entry name" value="CH_dom"/>
</dbReference>
<dbReference type="InterPro" id="IPR036872">
    <property type="entry name" value="CH_dom_sf"/>
</dbReference>
<dbReference type="GO" id="GO:0005085">
    <property type="term" value="F:guanyl-nucleotide exchange factor activity"/>
    <property type="evidence" value="ECO:0007669"/>
    <property type="project" value="UniProtKB-KW"/>
</dbReference>
<reference evidence="10" key="1">
    <citation type="submission" date="2019-05" db="EMBL/GenBank/DDBJ databases">
        <title>Annotation for the trematode Fasciolopsis buski.</title>
        <authorList>
            <person name="Choi Y.-J."/>
        </authorList>
    </citation>
    <scope>NUCLEOTIDE SEQUENCE</scope>
    <source>
        <strain evidence="10">HT</strain>
        <tissue evidence="10">Whole worm</tissue>
    </source>
</reference>
<dbReference type="InterPro" id="IPR002219">
    <property type="entry name" value="PKC_DAG/PE"/>
</dbReference>
<dbReference type="PROSITE" id="PS50021">
    <property type="entry name" value="CH"/>
    <property type="match status" value="1"/>
</dbReference>
<evidence type="ECO:0000256" key="1">
    <source>
        <dbReference type="ARBA" id="ARBA00022443"/>
    </source>
</evidence>
<dbReference type="InterPro" id="IPR036028">
    <property type="entry name" value="SH3-like_dom_sf"/>
</dbReference>
<dbReference type="Gene3D" id="1.10.418.10">
    <property type="entry name" value="Calponin-like domain"/>
    <property type="match status" value="1"/>
</dbReference>
<dbReference type="SUPFAM" id="SSF48065">
    <property type="entry name" value="DBL homology domain (DH-domain)"/>
    <property type="match status" value="1"/>
</dbReference>
<dbReference type="EMBL" id="LUCM01008976">
    <property type="protein sequence ID" value="KAA0187659.1"/>
    <property type="molecule type" value="Genomic_DNA"/>
</dbReference>
<dbReference type="Gene3D" id="1.20.900.10">
    <property type="entry name" value="Dbl homology (DH) domain"/>
    <property type="match status" value="1"/>
</dbReference>
<dbReference type="CDD" id="cd21201">
    <property type="entry name" value="CH_VAV"/>
    <property type="match status" value="1"/>
</dbReference>
<dbReference type="PANTHER" id="PTHR45818">
    <property type="entry name" value="PROTEIN VAV"/>
    <property type="match status" value="1"/>
</dbReference>
<sequence length="786" mass="87945">MEEDDDWRQCAEWLNRCQIIPDGHTALGPYGNALHLVQALMDGVALCHVLSTLSCGEIDIRSMKDFSPNPQNSQFLCCQNIRLFTQLCEKEFGIPKAFLVQPNDIYQAKNFGKAIVLLSKLSLSPRAQLSGITGFPPENSQLQSAHEYYNNLEEIAATLDKLPEPSRTNYAQMEEETKEKLYDTVVHQGSKSTYNASSESTTARGSCIREIVDTEKNYVELLKMLLDKYKIPLTGVLSTEELDEVMKFIDSLHSIHRDLLGDLSLATSPNMNFISLSEVFLKARDSLLIYGEYCGHVQRAQSLVLELMRNDVEKRTQIERCQMHSEKYNKFHLTELLTVPIQRVLKYHLLLEQLCKLTPAQHPERPGLLQAHEAMKELAQSINEVKRDLDTISAIDQIQARYLFLFDKTLLICKPKGDSFTFMVAYHIVNAPFQEVQLPTKKGEKYSYGFTLPIAGDQTAQNLTFFAKSAELRQTWLKAVGDAISNLCPPGAKSKGYNFEMTTFKRPTYCSVCNKLLQGIFYQGYRCRETGLVAHKNCLASNNLPVRMTGGVHMNGLGSHGPPLPPQGPNNNTWRGRRSHGTSNSIPSTPVATALARGSSSASTLSSMLSHSDSFDFSQITDAMSSVNQWLAADPAQPNTHRFRRISSGLSATVGHGPSHLVVVARRYYRGEPGPPFGGPPLFLVPGDVVELITWAEDVIWWKGRCNGSEGWFPSPAVDRASARLNRVGGDCQKRFDIPLYVMEIVQHLVFFQFSIRQSDMLSNRPSSFCSTITHVAHYPAMAFLA</sequence>
<dbReference type="SUPFAM" id="SSF50044">
    <property type="entry name" value="SH3-domain"/>
    <property type="match status" value="1"/>
</dbReference>
<evidence type="ECO:0000256" key="3">
    <source>
        <dbReference type="PROSITE-ProRule" id="PRU00192"/>
    </source>
</evidence>
<dbReference type="Gene3D" id="3.30.60.20">
    <property type="match status" value="1"/>
</dbReference>
<dbReference type="SUPFAM" id="SSF50729">
    <property type="entry name" value="PH domain-like"/>
    <property type="match status" value="1"/>
</dbReference>
<dbReference type="InterPro" id="IPR001849">
    <property type="entry name" value="PH_domain"/>
</dbReference>
<dbReference type="Gene3D" id="2.30.30.40">
    <property type="entry name" value="SH3 Domains"/>
    <property type="match status" value="1"/>
</dbReference>
<feature type="compositionally biased region" description="Polar residues" evidence="4">
    <location>
        <begin position="581"/>
        <end position="591"/>
    </location>
</feature>
<keyword evidence="11" id="KW-1185">Reference proteome</keyword>
<evidence type="ECO:0000259" key="6">
    <source>
        <dbReference type="PROSITE" id="PS50003"/>
    </source>
</evidence>
<keyword evidence="1 3" id="KW-0728">SH3 domain</keyword>
<dbReference type="InterPro" id="IPR055251">
    <property type="entry name" value="SOS1_NGEF_PH"/>
</dbReference>
<dbReference type="SMART" id="SM00325">
    <property type="entry name" value="RhoGEF"/>
    <property type="match status" value="1"/>
</dbReference>
<dbReference type="InterPro" id="IPR001331">
    <property type="entry name" value="GDS_CDC24_CS"/>
</dbReference>
<dbReference type="CDD" id="cd00160">
    <property type="entry name" value="RhoGEF"/>
    <property type="match status" value="1"/>
</dbReference>
<organism evidence="10 11">
    <name type="scientific">Fasciolopsis buskii</name>
    <dbReference type="NCBI Taxonomy" id="27845"/>
    <lineage>
        <taxon>Eukaryota</taxon>
        <taxon>Metazoa</taxon>
        <taxon>Spiralia</taxon>
        <taxon>Lophotrochozoa</taxon>
        <taxon>Platyhelminthes</taxon>
        <taxon>Trematoda</taxon>
        <taxon>Digenea</taxon>
        <taxon>Plagiorchiida</taxon>
        <taxon>Echinostomata</taxon>
        <taxon>Echinostomatoidea</taxon>
        <taxon>Fasciolidae</taxon>
        <taxon>Fasciolopsis</taxon>
    </lineage>
</organism>
<protein>
    <submittedName>
        <fullName evidence="10">Proto-oncogene vav</fullName>
    </submittedName>
</protein>
<dbReference type="GO" id="GO:0035556">
    <property type="term" value="P:intracellular signal transduction"/>
    <property type="evidence" value="ECO:0007669"/>
    <property type="project" value="InterPro"/>
</dbReference>
<dbReference type="Pfam" id="PF00307">
    <property type="entry name" value="CH"/>
    <property type="match status" value="1"/>
</dbReference>
<dbReference type="AlphaFoldDB" id="A0A8E0RTK3"/>
<evidence type="ECO:0000259" key="5">
    <source>
        <dbReference type="PROSITE" id="PS50002"/>
    </source>
</evidence>
<name>A0A8E0RTK3_9TREM</name>
<gene>
    <name evidence="10" type="ORF">FBUS_09061</name>
</gene>
<dbReference type="GO" id="GO:0005737">
    <property type="term" value="C:cytoplasm"/>
    <property type="evidence" value="ECO:0007669"/>
    <property type="project" value="TreeGrafter"/>
</dbReference>
<dbReference type="PANTHER" id="PTHR45818:SF3">
    <property type="entry name" value="PROTEIN VAV"/>
    <property type="match status" value="1"/>
</dbReference>
<dbReference type="PROSITE" id="PS50002">
    <property type="entry name" value="SH3"/>
    <property type="match status" value="1"/>
</dbReference>
<dbReference type="Pfam" id="PF22697">
    <property type="entry name" value="SOS1_NGEF_PH"/>
    <property type="match status" value="1"/>
</dbReference>
<evidence type="ECO:0000259" key="8">
    <source>
        <dbReference type="PROSITE" id="PS50021"/>
    </source>
</evidence>
<proteinExistence type="predicted"/>
<dbReference type="InterPro" id="IPR001452">
    <property type="entry name" value="SH3_domain"/>
</dbReference>
<feature type="domain" description="SH3" evidence="5">
    <location>
        <begin position="657"/>
        <end position="723"/>
    </location>
</feature>
<feature type="domain" description="Calponin-homology (CH)" evidence="8">
    <location>
        <begin position="4"/>
        <end position="125"/>
    </location>
</feature>
<feature type="domain" description="Phorbol-ester/DAG-type" evidence="9">
    <location>
        <begin position="496"/>
        <end position="546"/>
    </location>
</feature>
<evidence type="ECO:0000313" key="11">
    <source>
        <dbReference type="Proteomes" id="UP000728185"/>
    </source>
</evidence>
<dbReference type="Proteomes" id="UP000728185">
    <property type="component" value="Unassembled WGS sequence"/>
</dbReference>
<keyword evidence="2" id="KW-0344">Guanine-nucleotide releasing factor</keyword>
<dbReference type="Gene3D" id="2.30.29.30">
    <property type="entry name" value="Pleckstrin-homology domain (PH domain)/Phosphotyrosine-binding domain (PTB)"/>
    <property type="match status" value="1"/>
</dbReference>
<dbReference type="GO" id="GO:0016477">
    <property type="term" value="P:cell migration"/>
    <property type="evidence" value="ECO:0007669"/>
    <property type="project" value="TreeGrafter"/>
</dbReference>
<evidence type="ECO:0000256" key="2">
    <source>
        <dbReference type="ARBA" id="ARBA00022658"/>
    </source>
</evidence>
<dbReference type="SUPFAM" id="SSF47576">
    <property type="entry name" value="Calponin-homology domain, CH-domain"/>
    <property type="match status" value="1"/>
</dbReference>
<evidence type="ECO:0000256" key="4">
    <source>
        <dbReference type="SAM" id="MobiDB-lite"/>
    </source>
</evidence>
<dbReference type="Pfam" id="PF00130">
    <property type="entry name" value="C1_1"/>
    <property type="match status" value="1"/>
</dbReference>
<dbReference type="PROSITE" id="PS50003">
    <property type="entry name" value="PH_DOMAIN"/>
    <property type="match status" value="1"/>
</dbReference>
<feature type="domain" description="DH" evidence="7">
    <location>
        <begin position="203"/>
        <end position="385"/>
    </location>
</feature>
<accession>A0A8E0RTK3</accession>
<dbReference type="OrthoDB" id="5340910at2759"/>
<comment type="caution">
    <text evidence="10">The sequence shown here is derived from an EMBL/GenBank/DDBJ whole genome shotgun (WGS) entry which is preliminary data.</text>
</comment>
<feature type="domain" description="PH" evidence="6">
    <location>
        <begin position="401"/>
        <end position="485"/>
    </location>
</feature>
<dbReference type="Pfam" id="PF00621">
    <property type="entry name" value="RhoGEF"/>
    <property type="match status" value="1"/>
</dbReference>
<feature type="region of interest" description="Disordered" evidence="4">
    <location>
        <begin position="557"/>
        <end position="593"/>
    </location>
</feature>
<dbReference type="InterPro" id="IPR035899">
    <property type="entry name" value="DBL_dom_sf"/>
</dbReference>